<comment type="caution">
    <text evidence="1">The sequence shown here is derived from an EMBL/GenBank/DDBJ whole genome shotgun (WGS) entry which is preliminary data.</text>
</comment>
<evidence type="ECO:0000313" key="1">
    <source>
        <dbReference type="EMBL" id="RNL20818.1"/>
    </source>
</evidence>
<reference evidence="2" key="1">
    <citation type="submission" date="2018-05" db="EMBL/GenBank/DDBJ databases">
        <title>Genome Sequencing of selected type strains of the family Eggerthellaceae.</title>
        <authorList>
            <person name="Danylec N."/>
            <person name="Stoll D.A."/>
            <person name="Doetsch A."/>
            <person name="Huch M."/>
        </authorList>
    </citation>
    <scope>NUCLEOTIDE SEQUENCE [LARGE SCALE GENOMIC DNA]</scope>
    <source>
        <strain evidence="2">DSM 17537</strain>
    </source>
</reference>
<dbReference type="EMBL" id="QICB01000002">
    <property type="protein sequence ID" value="RNL20818.1"/>
    <property type="molecule type" value="Genomic_DNA"/>
</dbReference>
<organism evidence="1 2">
    <name type="scientific">Slackia faecicanis</name>
    <dbReference type="NCBI Taxonomy" id="255723"/>
    <lineage>
        <taxon>Bacteria</taxon>
        <taxon>Bacillati</taxon>
        <taxon>Actinomycetota</taxon>
        <taxon>Coriobacteriia</taxon>
        <taxon>Eggerthellales</taxon>
        <taxon>Eggerthellaceae</taxon>
        <taxon>Slackia</taxon>
    </lineage>
</organism>
<evidence type="ECO:0000313" key="2">
    <source>
        <dbReference type="Proteomes" id="UP000267368"/>
    </source>
</evidence>
<dbReference type="AlphaFoldDB" id="A0A3N0AG85"/>
<gene>
    <name evidence="1" type="ORF">DMP07_04370</name>
</gene>
<dbReference type="Proteomes" id="UP000267368">
    <property type="component" value="Unassembled WGS sequence"/>
</dbReference>
<name>A0A3N0AG85_9ACTN</name>
<accession>A0A3N0AG85</accession>
<sequence length="99" mass="10503">MQEIARIVLDMPCERGDVDEICGIAFEDFPDANLTVGQAAVLAVAKKAKKGDVAALTFLRDTAGEKPVEKVEVSEDVSAAAADIKRMVAAAKAKDDGRR</sequence>
<keyword evidence="2" id="KW-1185">Reference proteome</keyword>
<proteinExistence type="predicted"/>
<protein>
    <submittedName>
        <fullName evidence="1">Uncharacterized protein</fullName>
    </submittedName>
</protein>